<keyword evidence="7" id="KW-1185">Reference proteome</keyword>
<gene>
    <name evidence="6" type="ORF">GT360_02495</name>
</gene>
<comment type="similarity">
    <text evidence="1 5">Belongs to the 5-formyltetrahydrofolate cyclo-ligase family.</text>
</comment>
<dbReference type="AlphaFoldDB" id="A0A7Z2T1C1"/>
<keyword evidence="5" id="KW-0460">Magnesium</keyword>
<dbReference type="PANTHER" id="PTHR23407:SF1">
    <property type="entry name" value="5-FORMYLTETRAHYDROFOLATE CYCLO-LIGASE"/>
    <property type="match status" value="1"/>
</dbReference>
<dbReference type="GO" id="GO:0009396">
    <property type="term" value="P:folic acid-containing compound biosynthetic process"/>
    <property type="evidence" value="ECO:0007669"/>
    <property type="project" value="TreeGrafter"/>
</dbReference>
<dbReference type="EMBL" id="CP047475">
    <property type="protein sequence ID" value="QIA62455.1"/>
    <property type="molecule type" value="Genomic_DNA"/>
</dbReference>
<dbReference type="NCBIfam" id="TIGR02727">
    <property type="entry name" value="MTHFS_bact"/>
    <property type="match status" value="1"/>
</dbReference>
<dbReference type="GO" id="GO:0005524">
    <property type="term" value="F:ATP binding"/>
    <property type="evidence" value="ECO:0007669"/>
    <property type="project" value="UniProtKB-KW"/>
</dbReference>
<dbReference type="InterPro" id="IPR002698">
    <property type="entry name" value="FTHF_cligase"/>
</dbReference>
<evidence type="ECO:0000313" key="6">
    <source>
        <dbReference type="EMBL" id="QIA62455.1"/>
    </source>
</evidence>
<keyword evidence="2 4" id="KW-0547">Nucleotide-binding</keyword>
<dbReference type="Proteomes" id="UP000464262">
    <property type="component" value="Chromosome 1"/>
</dbReference>
<evidence type="ECO:0000256" key="3">
    <source>
        <dbReference type="ARBA" id="ARBA00022840"/>
    </source>
</evidence>
<accession>A0A7Z2T1C1</accession>
<proteinExistence type="inferred from homology"/>
<dbReference type="GO" id="GO:0035999">
    <property type="term" value="P:tetrahydrofolate interconversion"/>
    <property type="evidence" value="ECO:0007669"/>
    <property type="project" value="TreeGrafter"/>
</dbReference>
<dbReference type="InterPro" id="IPR024185">
    <property type="entry name" value="FTHF_cligase-like_sf"/>
</dbReference>
<keyword evidence="6" id="KW-0436">Ligase</keyword>
<evidence type="ECO:0000256" key="1">
    <source>
        <dbReference type="ARBA" id="ARBA00010638"/>
    </source>
</evidence>
<sequence length="196" mass="22058">MTSSRQQIRQHIRQARNALSSDQQYQASIELISQVNSLPDMASAQAIALYIATDGELDTQPLIEALWHSGKKIYLPVIHPFAKGHLLFLEYAPSSELCYNRYGIIEPRLKKEAIIPVSELDIIFTPLVAFDKYGQRLGMGGGYYDRTLAPFQGHNHGPKAVGLAHDCQQVSSLPTESWDIPLQKIVTPSRLWQWES</sequence>
<dbReference type="InterPro" id="IPR037171">
    <property type="entry name" value="NagB/RpiA_transferase-like"/>
</dbReference>
<dbReference type="RefSeq" id="WP_164647350.1">
    <property type="nucleotide sequence ID" value="NZ_CP047475.1"/>
</dbReference>
<dbReference type="Gene3D" id="3.40.50.10420">
    <property type="entry name" value="NagB/RpiA/CoA transferase-like"/>
    <property type="match status" value="1"/>
</dbReference>
<organism evidence="6 7">
    <name type="scientific">Vibrio astriarenae</name>
    <dbReference type="NCBI Taxonomy" id="1481923"/>
    <lineage>
        <taxon>Bacteria</taxon>
        <taxon>Pseudomonadati</taxon>
        <taxon>Pseudomonadota</taxon>
        <taxon>Gammaproteobacteria</taxon>
        <taxon>Vibrionales</taxon>
        <taxon>Vibrionaceae</taxon>
        <taxon>Vibrio</taxon>
    </lineage>
</organism>
<evidence type="ECO:0000256" key="4">
    <source>
        <dbReference type="PIRSR" id="PIRSR006806-1"/>
    </source>
</evidence>
<dbReference type="KEGG" id="vas:GT360_02495"/>
<feature type="binding site" evidence="4">
    <location>
        <position position="51"/>
    </location>
    <ligand>
        <name>substrate</name>
    </ligand>
</feature>
<evidence type="ECO:0000313" key="7">
    <source>
        <dbReference type="Proteomes" id="UP000464262"/>
    </source>
</evidence>
<name>A0A7Z2T1C1_9VIBR</name>
<evidence type="ECO:0000256" key="2">
    <source>
        <dbReference type="ARBA" id="ARBA00022741"/>
    </source>
</evidence>
<dbReference type="GO" id="GO:0046872">
    <property type="term" value="F:metal ion binding"/>
    <property type="evidence" value="ECO:0007669"/>
    <property type="project" value="UniProtKB-KW"/>
</dbReference>
<feature type="binding site" evidence="4">
    <location>
        <begin position="136"/>
        <end position="144"/>
    </location>
    <ligand>
        <name>ATP</name>
        <dbReference type="ChEBI" id="CHEBI:30616"/>
    </ligand>
</feature>
<dbReference type="Pfam" id="PF01812">
    <property type="entry name" value="5-FTHF_cyc-lig"/>
    <property type="match status" value="1"/>
</dbReference>
<dbReference type="PANTHER" id="PTHR23407">
    <property type="entry name" value="ATPASE INHIBITOR/5-FORMYLTETRAHYDROFOLATE CYCLO-LIGASE"/>
    <property type="match status" value="1"/>
</dbReference>
<evidence type="ECO:0000256" key="5">
    <source>
        <dbReference type="RuleBase" id="RU361279"/>
    </source>
</evidence>
<reference evidence="6 7" key="1">
    <citation type="submission" date="2020-01" db="EMBL/GenBank/DDBJ databases">
        <title>Whole genome and functional gene identification of agarase of Vibrio HN897.</title>
        <authorList>
            <person name="Liu Y."/>
            <person name="Zhao Z."/>
        </authorList>
    </citation>
    <scope>NUCLEOTIDE SEQUENCE [LARGE SCALE GENOMIC DNA]</scope>
    <source>
        <strain evidence="6 7">HN897</strain>
    </source>
</reference>
<keyword evidence="3 4" id="KW-0067">ATP-binding</keyword>
<feature type="binding site" evidence="4">
    <location>
        <position position="56"/>
    </location>
    <ligand>
        <name>substrate</name>
    </ligand>
</feature>
<comment type="catalytic activity">
    <reaction evidence="5">
        <text>(6S)-5-formyl-5,6,7,8-tetrahydrofolate + ATP = (6R)-5,10-methenyltetrahydrofolate + ADP + phosphate</text>
        <dbReference type="Rhea" id="RHEA:10488"/>
        <dbReference type="ChEBI" id="CHEBI:30616"/>
        <dbReference type="ChEBI" id="CHEBI:43474"/>
        <dbReference type="ChEBI" id="CHEBI:57455"/>
        <dbReference type="ChEBI" id="CHEBI:57457"/>
        <dbReference type="ChEBI" id="CHEBI:456216"/>
        <dbReference type="EC" id="6.3.3.2"/>
    </reaction>
</comment>
<dbReference type="SUPFAM" id="SSF100950">
    <property type="entry name" value="NagB/RpiA/CoA transferase-like"/>
    <property type="match status" value="1"/>
</dbReference>
<keyword evidence="5" id="KW-0479">Metal-binding</keyword>
<protein>
    <recommendedName>
        <fullName evidence="5">5-formyltetrahydrofolate cyclo-ligase</fullName>
        <ecNumber evidence="5">6.3.3.2</ecNumber>
    </recommendedName>
</protein>
<feature type="binding site" evidence="4">
    <location>
        <begin position="5"/>
        <end position="9"/>
    </location>
    <ligand>
        <name>ATP</name>
        <dbReference type="ChEBI" id="CHEBI:30616"/>
    </ligand>
</feature>
<comment type="cofactor">
    <cofactor evidence="5">
        <name>Mg(2+)</name>
        <dbReference type="ChEBI" id="CHEBI:18420"/>
    </cofactor>
</comment>
<dbReference type="PIRSF" id="PIRSF006806">
    <property type="entry name" value="FTHF_cligase"/>
    <property type="match status" value="1"/>
</dbReference>
<dbReference type="GO" id="GO:0030272">
    <property type="term" value="F:5-formyltetrahydrofolate cyclo-ligase activity"/>
    <property type="evidence" value="ECO:0007669"/>
    <property type="project" value="UniProtKB-EC"/>
</dbReference>
<dbReference type="EC" id="6.3.3.2" evidence="5"/>